<evidence type="ECO:0000313" key="3">
    <source>
        <dbReference type="Proteomes" id="UP001396334"/>
    </source>
</evidence>
<accession>A0ABR2SSV4</accession>
<organism evidence="2 3">
    <name type="scientific">Hibiscus sabdariffa</name>
    <name type="common">roselle</name>
    <dbReference type="NCBI Taxonomy" id="183260"/>
    <lineage>
        <taxon>Eukaryota</taxon>
        <taxon>Viridiplantae</taxon>
        <taxon>Streptophyta</taxon>
        <taxon>Embryophyta</taxon>
        <taxon>Tracheophyta</taxon>
        <taxon>Spermatophyta</taxon>
        <taxon>Magnoliopsida</taxon>
        <taxon>eudicotyledons</taxon>
        <taxon>Gunneridae</taxon>
        <taxon>Pentapetalae</taxon>
        <taxon>rosids</taxon>
        <taxon>malvids</taxon>
        <taxon>Malvales</taxon>
        <taxon>Malvaceae</taxon>
        <taxon>Malvoideae</taxon>
        <taxon>Hibiscus</taxon>
    </lineage>
</organism>
<dbReference type="Proteomes" id="UP001396334">
    <property type="component" value="Unassembled WGS sequence"/>
</dbReference>
<name>A0ABR2SSV4_9ROSI</name>
<proteinExistence type="predicted"/>
<comment type="caution">
    <text evidence="2">The sequence shown here is derived from an EMBL/GenBank/DDBJ whole genome shotgun (WGS) entry which is preliminary data.</text>
</comment>
<feature type="region of interest" description="Disordered" evidence="1">
    <location>
        <begin position="1"/>
        <end position="72"/>
    </location>
</feature>
<evidence type="ECO:0000313" key="2">
    <source>
        <dbReference type="EMBL" id="KAK9028024.1"/>
    </source>
</evidence>
<reference evidence="2 3" key="1">
    <citation type="journal article" date="2024" name="G3 (Bethesda)">
        <title>Genome assembly of Hibiscus sabdariffa L. provides insights into metabolisms of medicinal natural products.</title>
        <authorList>
            <person name="Kim T."/>
        </authorList>
    </citation>
    <scope>NUCLEOTIDE SEQUENCE [LARGE SCALE GENOMIC DNA]</scope>
    <source>
        <strain evidence="2">TK-2024</strain>
        <tissue evidence="2">Old leaves</tissue>
    </source>
</reference>
<dbReference type="EMBL" id="JBBPBN010000012">
    <property type="protein sequence ID" value="KAK9028024.1"/>
    <property type="molecule type" value="Genomic_DNA"/>
</dbReference>
<keyword evidence="3" id="KW-1185">Reference proteome</keyword>
<sequence>MKKDGGCLPPRTWSFPTNRAPPDESRRSRPSRVQGRGSFDSTDDLAQQSVGPSTARDPSHSAGSAADQAWRR</sequence>
<protein>
    <submittedName>
        <fullName evidence="2">Uncharacterized protein</fullName>
    </submittedName>
</protein>
<gene>
    <name evidence="2" type="ORF">V6N11_067839</name>
</gene>
<evidence type="ECO:0000256" key="1">
    <source>
        <dbReference type="SAM" id="MobiDB-lite"/>
    </source>
</evidence>